<dbReference type="AlphaFoldDB" id="A0A4Q0PBT1"/>
<feature type="chain" id="PRO_5020857497" description="Penicillin-binding protein" evidence="1">
    <location>
        <begin position="20"/>
        <end position="339"/>
    </location>
</feature>
<evidence type="ECO:0000256" key="1">
    <source>
        <dbReference type="SAM" id="SignalP"/>
    </source>
</evidence>
<dbReference type="EMBL" id="QOVM01000002">
    <property type="protein sequence ID" value="RXG23806.1"/>
    <property type="molecule type" value="Genomic_DNA"/>
</dbReference>
<keyword evidence="3" id="KW-1185">Reference proteome</keyword>
<evidence type="ECO:0000313" key="2">
    <source>
        <dbReference type="EMBL" id="RXG23806.1"/>
    </source>
</evidence>
<dbReference type="NCBIfam" id="NF033711">
    <property type="entry name" value="T9SS_PorQ"/>
    <property type="match status" value="1"/>
</dbReference>
<protein>
    <recommendedName>
        <fullName evidence="4">Penicillin-binding protein</fullName>
    </recommendedName>
</protein>
<reference evidence="2 3" key="1">
    <citation type="submission" date="2018-07" db="EMBL/GenBank/DDBJ databases">
        <title>Leeuwenhoekiella genomics.</title>
        <authorList>
            <person name="Tahon G."/>
            <person name="Willems A."/>
        </authorList>
    </citation>
    <scope>NUCLEOTIDE SEQUENCE [LARGE SCALE GENOMIC DNA]</scope>
    <source>
        <strain evidence="2 3">LMG 22550</strain>
    </source>
</reference>
<feature type="signal peptide" evidence="1">
    <location>
        <begin position="1"/>
        <end position="19"/>
    </location>
</feature>
<keyword evidence="1" id="KW-0732">Signal</keyword>
<name>A0A4Q0PBT1_9FLAO</name>
<dbReference type="NCBIfam" id="NF033709">
    <property type="entry name" value="PorV_fam"/>
    <property type="match status" value="1"/>
</dbReference>
<gene>
    <name evidence="2" type="ORF">DSM00_1422</name>
</gene>
<accession>A0A4Q0PBT1</accession>
<sequence length="339" mass="37915">MIKTLFSFLLICFCSVLQAQLGGRTTYQFLNLVSSPKQAAMGGKVVTDYSYDPTSALFNPASINAEMDNQLALNYVNYLADVNYGSASYAYLYDRRTQVIHAGVTYINYGNFEGYDEQGNATADFSGGEAAFSLGYAYNIPYTDFYVGANAKLITSKLEQYSSLGGAVDLGFMYLNEDLNLNIGGVIRNLGTQFTAYDAVYEKLPLEIDLGISQQPAHVPLRWHFTLENLQNWNLAFKNPNRATVDLDGNTIPEKINFFDEALRHMIIGAELFPDSGFNIRLGYNLRRAEELRIQKQRSFAGLSAGFSLKFNKLRLSYSYARYNSAASSSFFGLHIDLR</sequence>
<dbReference type="OrthoDB" id="9809953at2"/>
<dbReference type="Proteomes" id="UP000289238">
    <property type="component" value="Unassembled WGS sequence"/>
</dbReference>
<dbReference type="RefSeq" id="WP_128757306.1">
    <property type="nucleotide sequence ID" value="NZ_QOVM01000002.1"/>
</dbReference>
<organism evidence="2 3">
    <name type="scientific">Leeuwenhoekiella aequorea</name>
    <dbReference type="NCBI Taxonomy" id="283736"/>
    <lineage>
        <taxon>Bacteria</taxon>
        <taxon>Pseudomonadati</taxon>
        <taxon>Bacteroidota</taxon>
        <taxon>Flavobacteriia</taxon>
        <taxon>Flavobacteriales</taxon>
        <taxon>Flavobacteriaceae</taxon>
        <taxon>Leeuwenhoekiella</taxon>
    </lineage>
</organism>
<evidence type="ECO:0000313" key="3">
    <source>
        <dbReference type="Proteomes" id="UP000289238"/>
    </source>
</evidence>
<comment type="caution">
    <text evidence="2">The sequence shown here is derived from an EMBL/GenBank/DDBJ whole genome shotgun (WGS) entry which is preliminary data.</text>
</comment>
<proteinExistence type="predicted"/>
<evidence type="ECO:0008006" key="4">
    <source>
        <dbReference type="Google" id="ProtNLM"/>
    </source>
</evidence>